<keyword evidence="1" id="KW-1133">Transmembrane helix</keyword>
<dbReference type="AlphaFoldDB" id="A0A934UP88"/>
<name>A0A934UP88_9BURK</name>
<proteinExistence type="predicted"/>
<feature type="transmembrane region" description="Helical" evidence="1">
    <location>
        <begin position="90"/>
        <end position="107"/>
    </location>
</feature>
<protein>
    <submittedName>
        <fullName evidence="2">Pilus assembly protein</fullName>
    </submittedName>
</protein>
<evidence type="ECO:0000313" key="3">
    <source>
        <dbReference type="Proteomes" id="UP000617041"/>
    </source>
</evidence>
<accession>A0A934UP88</accession>
<feature type="transmembrane region" description="Helical" evidence="1">
    <location>
        <begin position="59"/>
        <end position="78"/>
    </location>
</feature>
<feature type="transmembrane region" description="Helical" evidence="1">
    <location>
        <begin position="26"/>
        <end position="47"/>
    </location>
</feature>
<sequence>MSSIASTHDTAGFDWRSRLRAAGIHLVLSCLVAALSALLVFLVWYPFPYRELSGGRDLFLLLVSVDVVIGPLITFAVFNRAKPARELRRDLLVVGLLQLAALGYGLWTVHMARPVHLVFEYDRFRVVHQLDIPAELVDKAPADIDVAPWGGPTLIALRPFRNAGENQEMTLQALGGISLSARPELWVPYATQTQAVLQAARPIESLAARFPQRRAEIDAAVRATGRQVQQLRYLPLLARKEYAWTALLDGTTADIVGYLPLDSF</sequence>
<keyword evidence="1" id="KW-0812">Transmembrane</keyword>
<reference evidence="2" key="1">
    <citation type="submission" date="2020-12" db="EMBL/GenBank/DDBJ databases">
        <title>Ramlibacter sp. nov., isolated from a freshwater alga, Cryptomonas.</title>
        <authorList>
            <person name="Kim H.M."/>
            <person name="Jeon C.O."/>
        </authorList>
    </citation>
    <scope>NUCLEOTIDE SEQUENCE</scope>
    <source>
        <strain evidence="2">CrO1</strain>
    </source>
</reference>
<comment type="caution">
    <text evidence="2">The sequence shown here is derived from an EMBL/GenBank/DDBJ whole genome shotgun (WGS) entry which is preliminary data.</text>
</comment>
<organism evidence="2 3">
    <name type="scientific">Ramlibacter algicola</name>
    <dbReference type="NCBI Taxonomy" id="2795217"/>
    <lineage>
        <taxon>Bacteria</taxon>
        <taxon>Pseudomonadati</taxon>
        <taxon>Pseudomonadota</taxon>
        <taxon>Betaproteobacteria</taxon>
        <taxon>Burkholderiales</taxon>
        <taxon>Comamonadaceae</taxon>
        <taxon>Ramlibacter</taxon>
    </lineage>
</organism>
<evidence type="ECO:0000313" key="2">
    <source>
        <dbReference type="EMBL" id="MBK0391269.1"/>
    </source>
</evidence>
<dbReference type="NCBIfam" id="NF041437">
    <property type="entry name" value="TfpZ"/>
    <property type="match status" value="1"/>
</dbReference>
<dbReference type="Proteomes" id="UP000617041">
    <property type="component" value="Unassembled WGS sequence"/>
</dbReference>
<dbReference type="EMBL" id="JAEDAO010000001">
    <property type="protein sequence ID" value="MBK0391269.1"/>
    <property type="molecule type" value="Genomic_DNA"/>
</dbReference>
<dbReference type="InterPro" id="IPR047814">
    <property type="entry name" value="TfpX/TfpZ-like"/>
</dbReference>
<gene>
    <name evidence="2" type="ORF">I8E28_01580</name>
</gene>
<keyword evidence="1" id="KW-0472">Membrane</keyword>
<keyword evidence="3" id="KW-1185">Reference proteome</keyword>
<evidence type="ECO:0000256" key="1">
    <source>
        <dbReference type="SAM" id="Phobius"/>
    </source>
</evidence>